<dbReference type="Proteomes" id="UP000499080">
    <property type="component" value="Unassembled WGS sequence"/>
</dbReference>
<evidence type="ECO:0000256" key="1">
    <source>
        <dbReference type="SAM" id="MobiDB-lite"/>
    </source>
</evidence>
<reference evidence="2 3" key="1">
    <citation type="journal article" date="2019" name="Sci. Rep.">
        <title>Orb-weaving spider Araneus ventricosus genome elucidates the spidroin gene catalogue.</title>
        <authorList>
            <person name="Kono N."/>
            <person name="Nakamura H."/>
            <person name="Ohtoshi R."/>
            <person name="Moran D.A.P."/>
            <person name="Shinohara A."/>
            <person name="Yoshida Y."/>
            <person name="Fujiwara M."/>
            <person name="Mori M."/>
            <person name="Tomita M."/>
            <person name="Arakawa K."/>
        </authorList>
    </citation>
    <scope>NUCLEOTIDE SEQUENCE [LARGE SCALE GENOMIC DNA]</scope>
</reference>
<evidence type="ECO:0000313" key="3">
    <source>
        <dbReference type="Proteomes" id="UP000499080"/>
    </source>
</evidence>
<evidence type="ECO:0000313" key="2">
    <source>
        <dbReference type="EMBL" id="GBN01042.1"/>
    </source>
</evidence>
<protein>
    <submittedName>
        <fullName evidence="2">Uncharacterized protein</fullName>
    </submittedName>
</protein>
<name>A0A4Y2KGH9_ARAVE</name>
<comment type="caution">
    <text evidence="2">The sequence shown here is derived from an EMBL/GenBank/DDBJ whole genome shotgun (WGS) entry which is preliminary data.</text>
</comment>
<sequence length="120" mass="13685">MDNSGRVMENTEGRRKISRLTNSRYYATVHHRDTFQPRCCRLTRGQNARSSSEFRFRIFKTNTTEIALRLLTSFHVTSLSFHFPSFLNTLPSKARGVVHKLPPGDSSSSWTNHPTTSVVG</sequence>
<keyword evidence="3" id="KW-1185">Reference proteome</keyword>
<gene>
    <name evidence="2" type="ORF">AVEN_261622_1</name>
</gene>
<feature type="region of interest" description="Disordered" evidence="1">
    <location>
        <begin position="101"/>
        <end position="120"/>
    </location>
</feature>
<organism evidence="2 3">
    <name type="scientific">Araneus ventricosus</name>
    <name type="common">Orbweaver spider</name>
    <name type="synonym">Epeira ventricosa</name>
    <dbReference type="NCBI Taxonomy" id="182803"/>
    <lineage>
        <taxon>Eukaryota</taxon>
        <taxon>Metazoa</taxon>
        <taxon>Ecdysozoa</taxon>
        <taxon>Arthropoda</taxon>
        <taxon>Chelicerata</taxon>
        <taxon>Arachnida</taxon>
        <taxon>Araneae</taxon>
        <taxon>Araneomorphae</taxon>
        <taxon>Entelegynae</taxon>
        <taxon>Araneoidea</taxon>
        <taxon>Araneidae</taxon>
        <taxon>Araneus</taxon>
    </lineage>
</organism>
<dbReference type="EMBL" id="BGPR01004575">
    <property type="protein sequence ID" value="GBN01042.1"/>
    <property type="molecule type" value="Genomic_DNA"/>
</dbReference>
<dbReference type="AlphaFoldDB" id="A0A4Y2KGH9"/>
<accession>A0A4Y2KGH9</accession>
<proteinExistence type="predicted"/>
<feature type="compositionally biased region" description="Polar residues" evidence="1">
    <location>
        <begin position="105"/>
        <end position="120"/>
    </location>
</feature>